<dbReference type="GO" id="GO:0005886">
    <property type="term" value="C:plasma membrane"/>
    <property type="evidence" value="ECO:0007669"/>
    <property type="project" value="UniProtKB-SubCell"/>
</dbReference>
<keyword evidence="2" id="KW-1003">Cell membrane</keyword>
<dbReference type="EMBL" id="BNEE01000006">
    <property type="protein sequence ID" value="GHI87632.1"/>
    <property type="molecule type" value="Genomic_DNA"/>
</dbReference>
<keyword evidence="4 6" id="KW-1133">Transmembrane helix</keyword>
<dbReference type="Pfam" id="PF07690">
    <property type="entry name" value="MFS_1"/>
    <property type="match status" value="1"/>
</dbReference>
<accession>A0A919LH05</accession>
<dbReference type="OrthoDB" id="3539228at2"/>
<dbReference type="Gene3D" id="1.20.1250.20">
    <property type="entry name" value="MFS general substrate transporter like domains"/>
    <property type="match status" value="1"/>
</dbReference>
<dbReference type="PROSITE" id="PS50850">
    <property type="entry name" value="MFS"/>
    <property type="match status" value="1"/>
</dbReference>
<feature type="transmembrane region" description="Helical" evidence="6">
    <location>
        <begin position="21"/>
        <end position="48"/>
    </location>
</feature>
<evidence type="ECO:0000256" key="5">
    <source>
        <dbReference type="ARBA" id="ARBA00023136"/>
    </source>
</evidence>
<evidence type="ECO:0000259" key="7">
    <source>
        <dbReference type="PROSITE" id="PS50850"/>
    </source>
</evidence>
<protein>
    <submittedName>
        <fullName evidence="8">MFS transporter</fullName>
    </submittedName>
</protein>
<gene>
    <name evidence="8" type="ORF">Sxan_49960</name>
</gene>
<feature type="transmembrane region" description="Helical" evidence="6">
    <location>
        <begin position="288"/>
        <end position="310"/>
    </location>
</feature>
<organism evidence="8 9">
    <name type="scientific">Streptomyces xanthophaeus</name>
    <dbReference type="NCBI Taxonomy" id="67385"/>
    <lineage>
        <taxon>Bacteria</taxon>
        <taxon>Bacillati</taxon>
        <taxon>Actinomycetota</taxon>
        <taxon>Actinomycetes</taxon>
        <taxon>Kitasatosporales</taxon>
        <taxon>Streptomycetaceae</taxon>
        <taxon>Streptomyces</taxon>
    </lineage>
</organism>
<keyword evidence="3 6" id="KW-0812">Transmembrane</keyword>
<dbReference type="PANTHER" id="PTHR23513:SF11">
    <property type="entry name" value="STAPHYLOFERRIN A TRANSPORTER"/>
    <property type="match status" value="1"/>
</dbReference>
<dbReference type="PROSITE" id="PS00216">
    <property type="entry name" value="SUGAR_TRANSPORT_1"/>
    <property type="match status" value="1"/>
</dbReference>
<feature type="domain" description="Major facilitator superfamily (MFS) profile" evidence="7">
    <location>
        <begin position="1"/>
        <end position="206"/>
    </location>
</feature>
<comment type="subcellular location">
    <subcellularLocation>
        <location evidence="1">Cell membrane</location>
        <topology evidence="1">Multi-pass membrane protein</topology>
    </subcellularLocation>
</comment>
<feature type="transmembrane region" description="Helical" evidence="6">
    <location>
        <begin position="225"/>
        <end position="250"/>
    </location>
</feature>
<evidence type="ECO:0000256" key="1">
    <source>
        <dbReference type="ARBA" id="ARBA00004651"/>
    </source>
</evidence>
<dbReference type="SUPFAM" id="SSF103473">
    <property type="entry name" value="MFS general substrate transporter"/>
    <property type="match status" value="1"/>
</dbReference>
<dbReference type="InterPro" id="IPR036259">
    <property type="entry name" value="MFS_trans_sf"/>
</dbReference>
<keyword evidence="9" id="KW-1185">Reference proteome</keyword>
<dbReference type="Proteomes" id="UP000600026">
    <property type="component" value="Unassembled WGS sequence"/>
</dbReference>
<evidence type="ECO:0000256" key="6">
    <source>
        <dbReference type="SAM" id="Phobius"/>
    </source>
</evidence>
<reference evidence="8" key="1">
    <citation type="submission" date="2020-09" db="EMBL/GenBank/DDBJ databases">
        <title>Whole genome shotgun sequence of Streptomyces xanthophaeus NBRC 12829.</title>
        <authorList>
            <person name="Komaki H."/>
            <person name="Tamura T."/>
        </authorList>
    </citation>
    <scope>NUCLEOTIDE SEQUENCE</scope>
    <source>
        <strain evidence="8">NBRC 12829</strain>
    </source>
</reference>
<evidence type="ECO:0000313" key="8">
    <source>
        <dbReference type="EMBL" id="GHI87632.1"/>
    </source>
</evidence>
<evidence type="ECO:0000256" key="3">
    <source>
        <dbReference type="ARBA" id="ARBA00022692"/>
    </source>
</evidence>
<dbReference type="InterPro" id="IPR020846">
    <property type="entry name" value="MFS_dom"/>
</dbReference>
<feature type="transmembrane region" description="Helical" evidence="6">
    <location>
        <begin position="97"/>
        <end position="119"/>
    </location>
</feature>
<evidence type="ECO:0000256" key="4">
    <source>
        <dbReference type="ARBA" id="ARBA00022989"/>
    </source>
</evidence>
<feature type="transmembrane region" description="Helical" evidence="6">
    <location>
        <begin position="316"/>
        <end position="337"/>
    </location>
</feature>
<dbReference type="RefSeq" id="WP_051902388.1">
    <property type="nucleotide sequence ID" value="NZ_BNEE01000006.1"/>
</dbReference>
<name>A0A919LH05_9ACTN</name>
<feature type="transmembrane region" description="Helical" evidence="6">
    <location>
        <begin position="54"/>
        <end position="76"/>
    </location>
</feature>
<dbReference type="InterPro" id="IPR005829">
    <property type="entry name" value="Sugar_transporter_CS"/>
</dbReference>
<feature type="transmembrane region" description="Helical" evidence="6">
    <location>
        <begin position="349"/>
        <end position="373"/>
    </location>
</feature>
<sequence>MTTVLPDKRRFGPLAHRNFRRFYIGHSLSLFGTGMERVAVAFAVLAAGGSASDLGLVIAAGVTVNVLCLLAGGVVADRFGRRKVMLVSDTVRFLAEGTFAALVLFGHPSVWTMLVLVAVQNAGTGFFTPAMAGLTPDIVPAADLQRANVLIGVAKDVGVVLGPALAGLLVVTTSPGLVLALDAGTYLASVVAVALVKVPPYVKRTARSPLGDLKDGYAAWREQNWIWLTSITFALFNALLYAPFLVLGPIVSEDRLGGGSSWGLILAALGAGSILFAPVLLRWTPGRPLIVIILAQAAWAAPVLCLAVAAPLPVTAAAAFVGGASLAVFNAIWTTLLQTKVQGELIARVSSFDAVCSYSLSPLGLVAAAAVAQATSTEAVLWAAVLWQVTSSSLLLLMPAVRRVTA</sequence>
<dbReference type="InterPro" id="IPR011701">
    <property type="entry name" value="MFS"/>
</dbReference>
<comment type="caution">
    <text evidence="8">The sequence shown here is derived from an EMBL/GenBank/DDBJ whole genome shotgun (WGS) entry which is preliminary data.</text>
</comment>
<feature type="transmembrane region" description="Helical" evidence="6">
    <location>
        <begin position="379"/>
        <end position="401"/>
    </location>
</feature>
<dbReference type="AlphaFoldDB" id="A0A919LH05"/>
<evidence type="ECO:0000256" key="2">
    <source>
        <dbReference type="ARBA" id="ARBA00022475"/>
    </source>
</evidence>
<dbReference type="GO" id="GO:0022857">
    <property type="term" value="F:transmembrane transporter activity"/>
    <property type="evidence" value="ECO:0007669"/>
    <property type="project" value="InterPro"/>
</dbReference>
<feature type="transmembrane region" description="Helical" evidence="6">
    <location>
        <begin position="262"/>
        <end position="281"/>
    </location>
</feature>
<keyword evidence="5 6" id="KW-0472">Membrane</keyword>
<evidence type="ECO:0000313" key="9">
    <source>
        <dbReference type="Proteomes" id="UP000600026"/>
    </source>
</evidence>
<dbReference type="CDD" id="cd06173">
    <property type="entry name" value="MFS_MefA_like"/>
    <property type="match status" value="1"/>
</dbReference>
<dbReference type="PANTHER" id="PTHR23513">
    <property type="entry name" value="INTEGRAL MEMBRANE EFFLUX PROTEIN-RELATED"/>
    <property type="match status" value="1"/>
</dbReference>
<proteinExistence type="predicted"/>